<feature type="domain" description="VWFA" evidence="2">
    <location>
        <begin position="66"/>
        <end position="275"/>
    </location>
</feature>
<accession>A0ABC9ALF3</accession>
<dbReference type="Gene3D" id="3.40.50.410">
    <property type="entry name" value="von Willebrand factor, type A domain"/>
    <property type="match status" value="1"/>
</dbReference>
<dbReference type="Pfam" id="PF13768">
    <property type="entry name" value="VWA_3"/>
    <property type="match status" value="1"/>
</dbReference>
<evidence type="ECO:0000256" key="1">
    <source>
        <dbReference type="SAM" id="MobiDB-lite"/>
    </source>
</evidence>
<organism evidence="3 4">
    <name type="scientific">Urochloa decumbens</name>
    <dbReference type="NCBI Taxonomy" id="240449"/>
    <lineage>
        <taxon>Eukaryota</taxon>
        <taxon>Viridiplantae</taxon>
        <taxon>Streptophyta</taxon>
        <taxon>Embryophyta</taxon>
        <taxon>Tracheophyta</taxon>
        <taxon>Spermatophyta</taxon>
        <taxon>Magnoliopsida</taxon>
        <taxon>Liliopsida</taxon>
        <taxon>Poales</taxon>
        <taxon>Poaceae</taxon>
        <taxon>PACMAD clade</taxon>
        <taxon>Panicoideae</taxon>
        <taxon>Panicodae</taxon>
        <taxon>Paniceae</taxon>
        <taxon>Melinidinae</taxon>
        <taxon>Urochloa</taxon>
    </lineage>
</organism>
<gene>
    <name evidence="3" type="ORF">URODEC1_LOCUS56569</name>
</gene>
<dbReference type="PANTHER" id="PTHR10579:SF166">
    <property type="entry name" value="VWFA DOMAIN-CONTAINING PROTEIN"/>
    <property type="match status" value="1"/>
</dbReference>
<feature type="region of interest" description="Disordered" evidence="1">
    <location>
        <begin position="514"/>
        <end position="544"/>
    </location>
</feature>
<name>A0ABC9ALF3_9POAL</name>
<protein>
    <recommendedName>
        <fullName evidence="2">VWFA domain-containing protein</fullName>
    </recommendedName>
</protein>
<keyword evidence="4" id="KW-1185">Reference proteome</keyword>
<sequence length="653" mass="71475">MSGGAQSAAIQATATAADQQQRQAVQVTVSTVPVLSALPRDDGRKDFEVLVRVRAPTDATRRAPVDLVAVLDVSASMARSPESDAELVPGERSKLDLLKDAMRFIVGHLSDGDRLAIVTFDHNVYPLPKDSAGSELTKISEATRKSLSDTVGVLKVRGYTLFGPGLDMAIKILDGRSDTDKAERVGFIVFLSDGKEMAPDAKDRRWKLMEGYECPNDWKKLEGKLKAAEHTVHTFGFSKFHDPSALHDMADVSGGTYSFLNTGLDKIMDSFAMCLGGLGTVVASNVKIDLAVQDPKVKITAIDAGGYANEVTCGGSAGEITIPALYASEVKDFIVHLDVPSHGKKSEQDLLRVDGLCRLGGESATSEIKKDNVTIDRPPAADEQKQNGEVIKQVLRFKILQMLKHLLDESKKRGWDLKGKNRGDAEKLLGEEWGKLKENNQSILSDLHEQQLGGVVESYDGYVTKMRNDLKNGDGGAHVRAFDSSNKLQRVTTMGSPENVIDEFKTDEINKMGRQAKMQRGEPVPEDELPPPPPPPPLPAVAKTPEERLPWPCACPEYDIIGEQLAYWSVVKRDLLRLVEQVEGDGGHRILTGTFRDLSLASINRAMYESVFLAVEHAHNLRSGYCAATGRRAVAAGYDGEERYQYDRQRAVP</sequence>
<dbReference type="PANTHER" id="PTHR10579">
    <property type="entry name" value="CALCIUM-ACTIVATED CHLORIDE CHANNEL REGULATOR"/>
    <property type="match status" value="1"/>
</dbReference>
<dbReference type="PROSITE" id="PS50234">
    <property type="entry name" value="VWFA"/>
    <property type="match status" value="1"/>
</dbReference>
<reference evidence="3" key="1">
    <citation type="submission" date="2024-10" db="EMBL/GenBank/DDBJ databases">
        <authorList>
            <person name="Ryan C."/>
        </authorList>
    </citation>
    <scope>NUCLEOTIDE SEQUENCE [LARGE SCALE GENOMIC DNA]</scope>
</reference>
<dbReference type="InterPro" id="IPR036465">
    <property type="entry name" value="vWFA_dom_sf"/>
</dbReference>
<evidence type="ECO:0000259" key="2">
    <source>
        <dbReference type="PROSITE" id="PS50234"/>
    </source>
</evidence>
<dbReference type="InterPro" id="IPR051266">
    <property type="entry name" value="CLCR"/>
</dbReference>
<dbReference type="EMBL" id="OZ075131">
    <property type="protein sequence ID" value="CAL4982345.1"/>
    <property type="molecule type" value="Genomic_DNA"/>
</dbReference>
<evidence type="ECO:0000313" key="4">
    <source>
        <dbReference type="Proteomes" id="UP001497457"/>
    </source>
</evidence>
<evidence type="ECO:0000313" key="3">
    <source>
        <dbReference type="EMBL" id="CAL4982345.1"/>
    </source>
</evidence>
<proteinExistence type="predicted"/>
<dbReference type="InterPro" id="IPR002035">
    <property type="entry name" value="VWF_A"/>
</dbReference>
<dbReference type="SUPFAM" id="SSF53300">
    <property type="entry name" value="vWA-like"/>
    <property type="match status" value="1"/>
</dbReference>
<dbReference type="AlphaFoldDB" id="A0ABC9ALF3"/>
<dbReference type="Proteomes" id="UP001497457">
    <property type="component" value="Chromosome 21rd"/>
</dbReference>
<dbReference type="SMART" id="SM00327">
    <property type="entry name" value="VWA"/>
    <property type="match status" value="1"/>
</dbReference>
<feature type="compositionally biased region" description="Pro residues" evidence="1">
    <location>
        <begin position="530"/>
        <end position="539"/>
    </location>
</feature>